<organism evidence="10 11">
    <name type="scientific">Lentisphaera profundi</name>
    <dbReference type="NCBI Taxonomy" id="1658616"/>
    <lineage>
        <taxon>Bacteria</taxon>
        <taxon>Pseudomonadati</taxon>
        <taxon>Lentisphaerota</taxon>
        <taxon>Lentisphaeria</taxon>
        <taxon>Lentisphaerales</taxon>
        <taxon>Lentisphaeraceae</taxon>
        <taxon>Lentisphaera</taxon>
    </lineage>
</organism>
<dbReference type="InterPro" id="IPR000700">
    <property type="entry name" value="PAS-assoc_C"/>
</dbReference>
<keyword evidence="7" id="KW-0472">Membrane</keyword>
<dbReference type="InterPro" id="IPR005467">
    <property type="entry name" value="His_kinase_dom"/>
</dbReference>
<feature type="transmembrane region" description="Helical" evidence="7">
    <location>
        <begin position="12"/>
        <end position="29"/>
    </location>
</feature>
<keyword evidence="5 10" id="KW-0418">Kinase</keyword>
<dbReference type="Proteomes" id="UP001214250">
    <property type="component" value="Chromosome 1"/>
</dbReference>
<accession>A0ABY7VWL5</accession>
<dbReference type="SUPFAM" id="SSF55785">
    <property type="entry name" value="PYP-like sensor domain (PAS domain)"/>
    <property type="match status" value="1"/>
</dbReference>
<evidence type="ECO:0000256" key="4">
    <source>
        <dbReference type="ARBA" id="ARBA00022679"/>
    </source>
</evidence>
<reference evidence="10 11" key="1">
    <citation type="submission" date="2023-02" db="EMBL/GenBank/DDBJ databases">
        <title>Genome sequence of Lentisphaera profundi SAORIC-696.</title>
        <authorList>
            <person name="Kim e."/>
            <person name="Cho J.-C."/>
            <person name="Choi A."/>
            <person name="Kang I."/>
        </authorList>
    </citation>
    <scope>NUCLEOTIDE SEQUENCE [LARGE SCALE GENOMIC DNA]</scope>
    <source>
        <strain evidence="10 11">SAORIC-696</strain>
    </source>
</reference>
<feature type="domain" description="PAC" evidence="9">
    <location>
        <begin position="314"/>
        <end position="365"/>
    </location>
</feature>
<dbReference type="EMBL" id="CP117811">
    <property type="protein sequence ID" value="WDE97119.1"/>
    <property type="molecule type" value="Genomic_DNA"/>
</dbReference>
<dbReference type="InterPro" id="IPR035965">
    <property type="entry name" value="PAS-like_dom_sf"/>
</dbReference>
<dbReference type="PANTHER" id="PTHR45453">
    <property type="entry name" value="PHOSPHATE REGULON SENSOR PROTEIN PHOR"/>
    <property type="match status" value="1"/>
</dbReference>
<dbReference type="InterPro" id="IPR003594">
    <property type="entry name" value="HATPase_dom"/>
</dbReference>
<dbReference type="SMART" id="SM00388">
    <property type="entry name" value="HisKA"/>
    <property type="match status" value="1"/>
</dbReference>
<name>A0ABY7VWL5_9BACT</name>
<dbReference type="SMART" id="SM00387">
    <property type="entry name" value="HATPase_c"/>
    <property type="match status" value="1"/>
</dbReference>
<dbReference type="InterPro" id="IPR036097">
    <property type="entry name" value="HisK_dim/P_sf"/>
</dbReference>
<keyword evidence="3" id="KW-0597">Phosphoprotein</keyword>
<dbReference type="Gene3D" id="3.30.450.20">
    <property type="entry name" value="PAS domain"/>
    <property type="match status" value="1"/>
</dbReference>
<keyword evidence="6" id="KW-0902">Two-component regulatory system</keyword>
<gene>
    <name evidence="10" type="ORF">PQO03_04005</name>
</gene>
<feature type="domain" description="Histidine kinase" evidence="8">
    <location>
        <begin position="369"/>
        <end position="585"/>
    </location>
</feature>
<evidence type="ECO:0000313" key="10">
    <source>
        <dbReference type="EMBL" id="WDE97119.1"/>
    </source>
</evidence>
<keyword evidence="7" id="KW-0812">Transmembrane</keyword>
<dbReference type="InterPro" id="IPR003661">
    <property type="entry name" value="HisK_dim/P_dom"/>
</dbReference>
<keyword evidence="11" id="KW-1185">Reference proteome</keyword>
<evidence type="ECO:0000256" key="6">
    <source>
        <dbReference type="ARBA" id="ARBA00023012"/>
    </source>
</evidence>
<dbReference type="Pfam" id="PF00512">
    <property type="entry name" value="HisKA"/>
    <property type="match status" value="1"/>
</dbReference>
<proteinExistence type="predicted"/>
<dbReference type="PANTHER" id="PTHR45453:SF1">
    <property type="entry name" value="PHOSPHATE REGULON SENSOR PROTEIN PHOR"/>
    <property type="match status" value="1"/>
</dbReference>
<evidence type="ECO:0000259" key="9">
    <source>
        <dbReference type="PROSITE" id="PS50113"/>
    </source>
</evidence>
<sequence>MAFNDTVLAWSTKRLFAFCFCLAFVYFFYTQSSKNKQVPDYNELIMSDASSLIFENQIILKPLASDELIKELATKHDAFVYIVNIHGLMLYASTPSSHQFNDLEILDKLVFKPELTIYQNVDYNSGKNFLRFYLPYATPELPTETTFLIIDKTFYTTNPYISALKPALFYALLASSLLSLIFSLFIARPIGQQINSIKLAFGQQNDEHRPNYKGIPELMKIRQTQDSLHRKNTQRQLKQSTEIQYWESFFNAIPTGLIIVNQDNSIINANQESFNLFKTPSIAQPKGTFIMAAYKNSDLSRLSNDFIASGQEFNETEIQVFRQGDERKLNMKLVRIPLRNGKGHGLIIVINDITRIRQLENTRKEFVSNVSHELKTPITVTLGFLETLEDCLDDPEQAQYFLKIIKRNTHRLDNIIQDLLTLSRLETQEKEQVIGYEKKDILKSLNSTIDLVSEELKSNHVKLECQIYSHDLKLNHGLIELAVRNLLENAIRYSDPDNAVIKLNMSHTDQNLTIKISDNGPGIPSQFHERIFQRFFRVDESRDRNTGGSGLGLSIVKHIIQLHNGSINIDSNVGQGSCFILVIPK</sequence>
<evidence type="ECO:0000256" key="7">
    <source>
        <dbReference type="SAM" id="Phobius"/>
    </source>
</evidence>
<keyword evidence="7" id="KW-1133">Transmembrane helix</keyword>
<feature type="transmembrane region" description="Helical" evidence="7">
    <location>
        <begin position="167"/>
        <end position="187"/>
    </location>
</feature>
<dbReference type="InterPro" id="IPR004358">
    <property type="entry name" value="Sig_transdc_His_kin-like_C"/>
</dbReference>
<evidence type="ECO:0000256" key="3">
    <source>
        <dbReference type="ARBA" id="ARBA00022553"/>
    </source>
</evidence>
<dbReference type="RefSeq" id="WP_274151312.1">
    <property type="nucleotide sequence ID" value="NZ_CP117811.1"/>
</dbReference>
<dbReference type="EC" id="2.7.13.3" evidence="2"/>
<dbReference type="SUPFAM" id="SSF55874">
    <property type="entry name" value="ATPase domain of HSP90 chaperone/DNA topoisomerase II/histidine kinase"/>
    <property type="match status" value="1"/>
</dbReference>
<dbReference type="PROSITE" id="PS50113">
    <property type="entry name" value="PAC"/>
    <property type="match status" value="1"/>
</dbReference>
<dbReference type="InterPro" id="IPR050351">
    <property type="entry name" value="BphY/WalK/GraS-like"/>
</dbReference>
<dbReference type="SUPFAM" id="SSF47384">
    <property type="entry name" value="Homodimeric domain of signal transducing histidine kinase"/>
    <property type="match status" value="1"/>
</dbReference>
<protein>
    <recommendedName>
        <fullName evidence="2">histidine kinase</fullName>
        <ecNumber evidence="2">2.7.13.3</ecNumber>
    </recommendedName>
</protein>
<keyword evidence="4" id="KW-0808">Transferase</keyword>
<dbReference type="GO" id="GO:0016301">
    <property type="term" value="F:kinase activity"/>
    <property type="evidence" value="ECO:0007669"/>
    <property type="project" value="UniProtKB-KW"/>
</dbReference>
<evidence type="ECO:0000259" key="8">
    <source>
        <dbReference type="PROSITE" id="PS50109"/>
    </source>
</evidence>
<dbReference type="CDD" id="cd00075">
    <property type="entry name" value="HATPase"/>
    <property type="match status" value="1"/>
</dbReference>
<dbReference type="PRINTS" id="PR00344">
    <property type="entry name" value="BCTRLSENSOR"/>
</dbReference>
<evidence type="ECO:0000256" key="2">
    <source>
        <dbReference type="ARBA" id="ARBA00012438"/>
    </source>
</evidence>
<dbReference type="PROSITE" id="PS50109">
    <property type="entry name" value="HIS_KIN"/>
    <property type="match status" value="1"/>
</dbReference>
<dbReference type="Gene3D" id="3.30.565.10">
    <property type="entry name" value="Histidine kinase-like ATPase, C-terminal domain"/>
    <property type="match status" value="1"/>
</dbReference>
<evidence type="ECO:0000313" key="11">
    <source>
        <dbReference type="Proteomes" id="UP001214250"/>
    </source>
</evidence>
<dbReference type="CDD" id="cd00082">
    <property type="entry name" value="HisKA"/>
    <property type="match status" value="1"/>
</dbReference>
<evidence type="ECO:0000256" key="5">
    <source>
        <dbReference type="ARBA" id="ARBA00022777"/>
    </source>
</evidence>
<comment type="catalytic activity">
    <reaction evidence="1">
        <text>ATP + protein L-histidine = ADP + protein N-phospho-L-histidine.</text>
        <dbReference type="EC" id="2.7.13.3"/>
    </reaction>
</comment>
<dbReference type="InterPro" id="IPR036890">
    <property type="entry name" value="HATPase_C_sf"/>
</dbReference>
<evidence type="ECO:0000256" key="1">
    <source>
        <dbReference type="ARBA" id="ARBA00000085"/>
    </source>
</evidence>
<dbReference type="Gene3D" id="1.10.287.130">
    <property type="match status" value="1"/>
</dbReference>
<dbReference type="Pfam" id="PF02518">
    <property type="entry name" value="HATPase_c"/>
    <property type="match status" value="1"/>
</dbReference>